<feature type="transmembrane region" description="Helical" evidence="1">
    <location>
        <begin position="108"/>
        <end position="128"/>
    </location>
</feature>
<feature type="transmembrane region" description="Helical" evidence="1">
    <location>
        <begin position="79"/>
        <end position="102"/>
    </location>
</feature>
<accession>A0AAP5ME88</accession>
<evidence type="ECO:0000313" key="3">
    <source>
        <dbReference type="Proteomes" id="UP000667802"/>
    </source>
</evidence>
<evidence type="ECO:0000313" key="2">
    <source>
        <dbReference type="EMBL" id="MDR9900708.1"/>
    </source>
</evidence>
<dbReference type="EMBL" id="JAALHA020000038">
    <property type="protein sequence ID" value="MDR9900708.1"/>
    <property type="molecule type" value="Genomic_DNA"/>
</dbReference>
<keyword evidence="1" id="KW-0812">Transmembrane</keyword>
<evidence type="ECO:0000256" key="1">
    <source>
        <dbReference type="SAM" id="Phobius"/>
    </source>
</evidence>
<keyword evidence="3" id="KW-1185">Reference proteome</keyword>
<comment type="caution">
    <text evidence="2">The sequence shown here is derived from an EMBL/GenBank/DDBJ whole genome shotgun (WGS) entry which is preliminary data.</text>
</comment>
<gene>
    <name evidence="2" type="ORF">G7B40_040180</name>
</gene>
<reference evidence="3" key="1">
    <citation type="journal article" date="2021" name="Science">
        <title>Hunting the eagle killer: A cyanobacterial neurotoxin causes vacuolar myelinopathy.</title>
        <authorList>
            <person name="Breinlinger S."/>
            <person name="Phillips T.J."/>
            <person name="Haram B.N."/>
            <person name="Mares J."/>
            <person name="Martinez Yerena J.A."/>
            <person name="Hrouzek P."/>
            <person name="Sobotka R."/>
            <person name="Henderson W.M."/>
            <person name="Schmieder P."/>
            <person name="Williams S.M."/>
            <person name="Lauderdale J.D."/>
            <person name="Wilde H.D."/>
            <person name="Gerrin W."/>
            <person name="Kust A."/>
            <person name="Washington J.W."/>
            <person name="Wagner C."/>
            <person name="Geier B."/>
            <person name="Liebeke M."/>
            <person name="Enke H."/>
            <person name="Niedermeyer T.H.J."/>
            <person name="Wilde S.B."/>
        </authorList>
    </citation>
    <scope>NUCLEOTIDE SEQUENCE [LARGE SCALE GENOMIC DNA]</scope>
    <source>
        <strain evidence="3">Thurmond2011</strain>
    </source>
</reference>
<dbReference type="Proteomes" id="UP000667802">
    <property type="component" value="Unassembled WGS sequence"/>
</dbReference>
<dbReference type="AlphaFoldDB" id="A0AAP5ME88"/>
<keyword evidence="1" id="KW-0472">Membrane</keyword>
<proteinExistence type="predicted"/>
<dbReference type="RefSeq" id="WP_208342375.1">
    <property type="nucleotide sequence ID" value="NZ_CAWQFN010000136.1"/>
</dbReference>
<keyword evidence="1" id="KW-1133">Transmembrane helix</keyword>
<organism evidence="2 3">
    <name type="scientific">Aetokthonos hydrillicola Thurmond2011</name>
    <dbReference type="NCBI Taxonomy" id="2712845"/>
    <lineage>
        <taxon>Bacteria</taxon>
        <taxon>Bacillati</taxon>
        <taxon>Cyanobacteriota</taxon>
        <taxon>Cyanophyceae</taxon>
        <taxon>Nostocales</taxon>
        <taxon>Hapalosiphonaceae</taxon>
        <taxon>Aetokthonos</taxon>
    </lineage>
</organism>
<evidence type="ECO:0008006" key="4">
    <source>
        <dbReference type="Google" id="ProtNLM"/>
    </source>
</evidence>
<protein>
    <recommendedName>
        <fullName evidence="4">Tail assembly protein</fullName>
    </recommendedName>
</protein>
<name>A0AAP5ME88_9CYAN</name>
<sequence>MITVILCGELADIFTEAIEVDVNSVAEAIAALRANFRGFAAYLYEAACRGVSYQIKVGYQEQEIDDTQLFSPMSKRTNILRIIPVIAGAGTVGRIIGGVALLGLGLTGVGFLGISSTALALTGGAMLLSGVSSLFGRQAAPTEAKKSLTFSGSTTTVKEGGRVPIVYGVVVAGMYVVSARIVSYLTT</sequence>
<feature type="transmembrane region" description="Helical" evidence="1">
    <location>
        <begin position="165"/>
        <end position="185"/>
    </location>
</feature>